<organism evidence="6 7">
    <name type="scientific">Zavarzinia compransoris</name>
    <dbReference type="NCBI Taxonomy" id="1264899"/>
    <lineage>
        <taxon>Bacteria</taxon>
        <taxon>Pseudomonadati</taxon>
        <taxon>Pseudomonadota</taxon>
        <taxon>Alphaproteobacteria</taxon>
        <taxon>Rhodospirillales</taxon>
        <taxon>Zavarziniaceae</taxon>
        <taxon>Zavarzinia</taxon>
    </lineage>
</organism>
<evidence type="ECO:0000259" key="5">
    <source>
        <dbReference type="PROSITE" id="PS50931"/>
    </source>
</evidence>
<proteinExistence type="inferred from homology"/>
<dbReference type="PRINTS" id="PR00039">
    <property type="entry name" value="HTHLYSR"/>
</dbReference>
<evidence type="ECO:0000256" key="2">
    <source>
        <dbReference type="ARBA" id="ARBA00023015"/>
    </source>
</evidence>
<sequence length="309" mass="32116">MHRRLPPMNALRAAEAVFRLGGVAAAARALNVSQPAVSQQLRLLEADLGCDLFRRVKGRLAPTPAGDLLLPRLMQAFALMGEAVAQLRAETAAGDLTVAVLPTFAMRWLIPRLGDFQAAWPEADLRLATAVEPVARLREGAADLAIGLGRGAADFPGLAAAEWLAESLYPVVAPALAPRLRATADLAALPRLVVDAPRRAGDWDLWLAAAGVPGLGAAGIRRFESSAQAMAAAAAGLGVALAHGAFVTDDLVAGRLVRPFALGVPAPEGYWLVRRAGRSPRPVEAAFIAWLKAAAAAGIESDEPPLGAG</sequence>
<dbReference type="Gene3D" id="3.40.190.10">
    <property type="entry name" value="Periplasmic binding protein-like II"/>
    <property type="match status" value="2"/>
</dbReference>
<evidence type="ECO:0000256" key="1">
    <source>
        <dbReference type="ARBA" id="ARBA00009437"/>
    </source>
</evidence>
<dbReference type="Pfam" id="PF03466">
    <property type="entry name" value="LysR_substrate"/>
    <property type="match status" value="1"/>
</dbReference>
<dbReference type="InterPro" id="IPR000847">
    <property type="entry name" value="LysR_HTH_N"/>
</dbReference>
<evidence type="ECO:0000256" key="4">
    <source>
        <dbReference type="ARBA" id="ARBA00023163"/>
    </source>
</evidence>
<dbReference type="InterPro" id="IPR036390">
    <property type="entry name" value="WH_DNA-bd_sf"/>
</dbReference>
<feature type="domain" description="HTH lysR-type" evidence="5">
    <location>
        <begin position="6"/>
        <end position="63"/>
    </location>
</feature>
<dbReference type="InterPro" id="IPR058163">
    <property type="entry name" value="LysR-type_TF_proteobact-type"/>
</dbReference>
<keyword evidence="7" id="KW-1185">Reference proteome</keyword>
<dbReference type="Gene3D" id="1.10.10.10">
    <property type="entry name" value="Winged helix-like DNA-binding domain superfamily/Winged helix DNA-binding domain"/>
    <property type="match status" value="1"/>
</dbReference>
<dbReference type="PROSITE" id="PS50931">
    <property type="entry name" value="HTH_LYSR"/>
    <property type="match status" value="1"/>
</dbReference>
<evidence type="ECO:0000256" key="3">
    <source>
        <dbReference type="ARBA" id="ARBA00023125"/>
    </source>
</evidence>
<gene>
    <name evidence="6" type="ORF">DKG75_09005</name>
</gene>
<reference evidence="7" key="1">
    <citation type="submission" date="2018-05" db="EMBL/GenBank/DDBJ databases">
        <title>Zavarzinia sp. HR-AS.</title>
        <authorList>
            <person name="Lee Y."/>
            <person name="Jeon C.O."/>
        </authorList>
    </citation>
    <scope>NUCLEOTIDE SEQUENCE [LARGE SCALE GENOMIC DNA]</scope>
    <source>
        <strain evidence="7">DSM 1231</strain>
    </source>
</reference>
<dbReference type="SUPFAM" id="SSF46785">
    <property type="entry name" value="Winged helix' DNA-binding domain"/>
    <property type="match status" value="1"/>
</dbReference>
<dbReference type="GO" id="GO:0043565">
    <property type="term" value="F:sequence-specific DNA binding"/>
    <property type="evidence" value="ECO:0007669"/>
    <property type="project" value="TreeGrafter"/>
</dbReference>
<dbReference type="OrthoDB" id="9794694at2"/>
<comment type="caution">
    <text evidence="6">The sequence shown here is derived from an EMBL/GenBank/DDBJ whole genome shotgun (WGS) entry which is preliminary data.</text>
</comment>
<dbReference type="PANTHER" id="PTHR30537">
    <property type="entry name" value="HTH-TYPE TRANSCRIPTIONAL REGULATOR"/>
    <property type="match status" value="1"/>
</dbReference>
<keyword evidence="2" id="KW-0805">Transcription regulation</keyword>
<dbReference type="SUPFAM" id="SSF53850">
    <property type="entry name" value="Periplasmic binding protein-like II"/>
    <property type="match status" value="1"/>
</dbReference>
<protein>
    <submittedName>
        <fullName evidence="6">LysR family transcriptional regulator</fullName>
    </submittedName>
</protein>
<keyword evidence="4" id="KW-0804">Transcription</keyword>
<dbReference type="GO" id="GO:0003700">
    <property type="term" value="F:DNA-binding transcription factor activity"/>
    <property type="evidence" value="ECO:0007669"/>
    <property type="project" value="InterPro"/>
</dbReference>
<dbReference type="PANTHER" id="PTHR30537:SF74">
    <property type="entry name" value="HTH-TYPE TRANSCRIPTIONAL REGULATOR TRPI"/>
    <property type="match status" value="1"/>
</dbReference>
<evidence type="ECO:0000313" key="6">
    <source>
        <dbReference type="EMBL" id="PWR22103.1"/>
    </source>
</evidence>
<dbReference type="InterPro" id="IPR036388">
    <property type="entry name" value="WH-like_DNA-bd_sf"/>
</dbReference>
<dbReference type="GO" id="GO:0006351">
    <property type="term" value="P:DNA-templated transcription"/>
    <property type="evidence" value="ECO:0007669"/>
    <property type="project" value="TreeGrafter"/>
</dbReference>
<dbReference type="Proteomes" id="UP000246077">
    <property type="component" value="Unassembled WGS sequence"/>
</dbReference>
<dbReference type="InterPro" id="IPR005119">
    <property type="entry name" value="LysR_subst-bd"/>
</dbReference>
<evidence type="ECO:0000313" key="7">
    <source>
        <dbReference type="Proteomes" id="UP000246077"/>
    </source>
</evidence>
<accession>A0A317E9W2</accession>
<comment type="similarity">
    <text evidence="1">Belongs to the LysR transcriptional regulatory family.</text>
</comment>
<dbReference type="AlphaFoldDB" id="A0A317E9W2"/>
<keyword evidence="3" id="KW-0238">DNA-binding</keyword>
<dbReference type="EMBL" id="QGLF01000002">
    <property type="protein sequence ID" value="PWR22103.1"/>
    <property type="molecule type" value="Genomic_DNA"/>
</dbReference>
<dbReference type="Pfam" id="PF00126">
    <property type="entry name" value="HTH_1"/>
    <property type="match status" value="1"/>
</dbReference>
<name>A0A317E9W2_9PROT</name>